<dbReference type="SUPFAM" id="SSF51735">
    <property type="entry name" value="NAD(P)-binding Rossmann-fold domains"/>
    <property type="match status" value="1"/>
</dbReference>
<feature type="compositionally biased region" description="Pro residues" evidence="1">
    <location>
        <begin position="505"/>
        <end position="515"/>
    </location>
</feature>
<gene>
    <name evidence="2" type="ORF">HYPSUDRAFT_35703</name>
</gene>
<sequence length="568" mass="61662">MPTFDNIEEYLAYIEEYFFYSVNAVTHSLPDVNEVVNQLWVDISRYGPGMPAFPEVHVPSLGDFQVPPPPPPPPPEPSSWVGQSADWVARHPWKTSGLVAGIVGAGLLVGYRDKVGRRAKHIYHRKKSQSPDSLQIVVVLGGDTPYGLPLILDLEKKGYIVIASVSTPEAVEDLEQQCHGYVKAHVLDPFEPATVPIFLRSLSATLSRKFPLNSVGDPYATPAAMPYIHSIISLLSLSAPVPGLDAPLEHISLQHTYLPYVTATQITPLQVIQALLPLLRTGSARSRDKGKKSIIICLPATDARVGLPFASVQAMSAAATIRAAEVLRREIRVAATTEHSESMKNINVVVVDVGTFDIGAAFKSLPPEGIYKAMEDWSASEKVIYGPAFVSVMREKPAPTSFWSRLFTDDQNYGMARKPTDLSVLASNLIGVVSGGHFGPRLFGVNVGLGYIQQWIRGERFSIGAGAPTYRIASHLPTVLLDGLINLPYFLISIRNRLLPVQPFRTPPAELPPPVASKQTPLKGEAAASEKTPESSDFETNSDADVESNVGDAAESSWVSLNNKHADA</sequence>
<proteinExistence type="predicted"/>
<name>A0A0D2MT00_HYPSF</name>
<dbReference type="GO" id="GO:0008202">
    <property type="term" value="P:steroid metabolic process"/>
    <property type="evidence" value="ECO:0007669"/>
    <property type="project" value="TreeGrafter"/>
</dbReference>
<dbReference type="OrthoDB" id="5308060at2759"/>
<evidence type="ECO:0000313" key="3">
    <source>
        <dbReference type="Proteomes" id="UP000054270"/>
    </source>
</evidence>
<feature type="region of interest" description="Disordered" evidence="1">
    <location>
        <begin position="62"/>
        <end position="81"/>
    </location>
</feature>
<protein>
    <recommendedName>
        <fullName evidence="4">DUF1776-domain-containing protein</fullName>
    </recommendedName>
</protein>
<dbReference type="GO" id="GO:0016491">
    <property type="term" value="F:oxidoreductase activity"/>
    <property type="evidence" value="ECO:0007669"/>
    <property type="project" value="TreeGrafter"/>
</dbReference>
<feature type="compositionally biased region" description="Pro residues" evidence="1">
    <location>
        <begin position="66"/>
        <end position="77"/>
    </location>
</feature>
<dbReference type="PANTHER" id="PTHR43313:SF1">
    <property type="entry name" value="3BETA-HYDROXYSTEROID DEHYDROGENASE DHS-16"/>
    <property type="match status" value="1"/>
</dbReference>
<dbReference type="Gene3D" id="3.40.50.720">
    <property type="entry name" value="NAD(P)-binding Rossmann-like Domain"/>
    <property type="match status" value="1"/>
</dbReference>
<dbReference type="EMBL" id="KN817525">
    <property type="protein sequence ID" value="KJA27133.1"/>
    <property type="molecule type" value="Genomic_DNA"/>
</dbReference>
<reference evidence="3" key="1">
    <citation type="submission" date="2014-04" db="EMBL/GenBank/DDBJ databases">
        <title>Evolutionary Origins and Diversification of the Mycorrhizal Mutualists.</title>
        <authorList>
            <consortium name="DOE Joint Genome Institute"/>
            <consortium name="Mycorrhizal Genomics Consortium"/>
            <person name="Kohler A."/>
            <person name="Kuo A."/>
            <person name="Nagy L.G."/>
            <person name="Floudas D."/>
            <person name="Copeland A."/>
            <person name="Barry K.W."/>
            <person name="Cichocki N."/>
            <person name="Veneault-Fourrey C."/>
            <person name="LaButti K."/>
            <person name="Lindquist E.A."/>
            <person name="Lipzen A."/>
            <person name="Lundell T."/>
            <person name="Morin E."/>
            <person name="Murat C."/>
            <person name="Riley R."/>
            <person name="Ohm R."/>
            <person name="Sun H."/>
            <person name="Tunlid A."/>
            <person name="Henrissat B."/>
            <person name="Grigoriev I.V."/>
            <person name="Hibbett D.S."/>
            <person name="Martin F."/>
        </authorList>
    </citation>
    <scope>NUCLEOTIDE SEQUENCE [LARGE SCALE GENOMIC DNA]</scope>
    <source>
        <strain evidence="3">FD-334 SS-4</strain>
    </source>
</reference>
<dbReference type="InterPro" id="IPR013952">
    <property type="entry name" value="DUF1776_fun"/>
</dbReference>
<accession>A0A0D2MT00</accession>
<dbReference type="InterPro" id="IPR036291">
    <property type="entry name" value="NAD(P)-bd_dom_sf"/>
</dbReference>
<dbReference type="OMA" id="CHGYVRA"/>
<evidence type="ECO:0000256" key="1">
    <source>
        <dbReference type="SAM" id="MobiDB-lite"/>
    </source>
</evidence>
<feature type="region of interest" description="Disordered" evidence="1">
    <location>
        <begin position="505"/>
        <end position="568"/>
    </location>
</feature>
<dbReference type="PANTHER" id="PTHR43313">
    <property type="entry name" value="SHORT-CHAIN DEHYDROGENASE/REDUCTASE FAMILY 9C"/>
    <property type="match status" value="1"/>
</dbReference>
<dbReference type="STRING" id="945553.A0A0D2MT00"/>
<evidence type="ECO:0000313" key="2">
    <source>
        <dbReference type="EMBL" id="KJA27133.1"/>
    </source>
</evidence>
<evidence type="ECO:0008006" key="4">
    <source>
        <dbReference type="Google" id="ProtNLM"/>
    </source>
</evidence>
<feature type="compositionally biased region" description="Polar residues" evidence="1">
    <location>
        <begin position="557"/>
        <end position="568"/>
    </location>
</feature>
<keyword evidence="3" id="KW-1185">Reference proteome</keyword>
<dbReference type="Proteomes" id="UP000054270">
    <property type="component" value="Unassembled WGS sequence"/>
</dbReference>
<dbReference type="Pfam" id="PF08643">
    <property type="entry name" value="DUF1776"/>
    <property type="match status" value="1"/>
</dbReference>
<feature type="compositionally biased region" description="Acidic residues" evidence="1">
    <location>
        <begin position="536"/>
        <end position="546"/>
    </location>
</feature>
<dbReference type="AlphaFoldDB" id="A0A0D2MT00"/>
<organism evidence="2 3">
    <name type="scientific">Hypholoma sublateritium (strain FD-334 SS-4)</name>
    <dbReference type="NCBI Taxonomy" id="945553"/>
    <lineage>
        <taxon>Eukaryota</taxon>
        <taxon>Fungi</taxon>
        <taxon>Dikarya</taxon>
        <taxon>Basidiomycota</taxon>
        <taxon>Agaricomycotina</taxon>
        <taxon>Agaricomycetes</taxon>
        <taxon>Agaricomycetidae</taxon>
        <taxon>Agaricales</taxon>
        <taxon>Agaricineae</taxon>
        <taxon>Strophariaceae</taxon>
        <taxon>Hypholoma</taxon>
    </lineage>
</organism>